<keyword evidence="15" id="KW-1185">Reference proteome</keyword>
<evidence type="ECO:0000256" key="10">
    <source>
        <dbReference type="ARBA" id="ARBA00029409"/>
    </source>
</evidence>
<evidence type="ECO:0000256" key="1">
    <source>
        <dbReference type="ARBA" id="ARBA00005051"/>
    </source>
</evidence>
<dbReference type="InterPro" id="IPR035907">
    <property type="entry name" value="Hppk_sf"/>
</dbReference>
<evidence type="ECO:0000256" key="11">
    <source>
        <dbReference type="ARBA" id="ARBA00029766"/>
    </source>
</evidence>
<evidence type="ECO:0000259" key="13">
    <source>
        <dbReference type="Pfam" id="PF01288"/>
    </source>
</evidence>
<dbReference type="SUPFAM" id="SSF55083">
    <property type="entry name" value="6-hydroxymethyl-7,8-dihydropterin pyrophosphokinase, HPPK"/>
    <property type="match status" value="1"/>
</dbReference>
<evidence type="ECO:0000256" key="12">
    <source>
        <dbReference type="ARBA" id="ARBA00033413"/>
    </source>
</evidence>
<gene>
    <name evidence="14" type="ORF">GGR46_004070</name>
</gene>
<evidence type="ECO:0000256" key="3">
    <source>
        <dbReference type="ARBA" id="ARBA00013253"/>
    </source>
</evidence>
<comment type="function">
    <text evidence="10">Catalyzes the transfer of pyrophosphate from adenosine triphosphate (ATP) to 6-hydroxymethyl-7,8-dihydropterin, an enzymatic step in folate biosynthesis pathway.</text>
</comment>
<evidence type="ECO:0000256" key="8">
    <source>
        <dbReference type="ARBA" id="ARBA00022840"/>
    </source>
</evidence>
<accession>A0A7W6JVU7</accession>
<evidence type="ECO:0000313" key="14">
    <source>
        <dbReference type="EMBL" id="MBB4100498.1"/>
    </source>
</evidence>
<dbReference type="CDD" id="cd00483">
    <property type="entry name" value="HPPK"/>
    <property type="match status" value="1"/>
</dbReference>
<organism evidence="14 15">
    <name type="scientific">Sphingomonas kyeonggiensis</name>
    <dbReference type="NCBI Taxonomy" id="1268553"/>
    <lineage>
        <taxon>Bacteria</taxon>
        <taxon>Pseudomonadati</taxon>
        <taxon>Pseudomonadota</taxon>
        <taxon>Alphaproteobacteria</taxon>
        <taxon>Sphingomonadales</taxon>
        <taxon>Sphingomonadaceae</taxon>
        <taxon>Sphingomonas</taxon>
    </lineage>
</organism>
<keyword evidence="8" id="KW-0067">ATP-binding</keyword>
<dbReference type="PANTHER" id="PTHR43071">
    <property type="entry name" value="2-AMINO-4-HYDROXY-6-HYDROXYMETHYLDIHYDROPTERIDINE PYROPHOSPHOKINASE"/>
    <property type="match status" value="1"/>
</dbReference>
<evidence type="ECO:0000256" key="4">
    <source>
        <dbReference type="ARBA" id="ARBA00016218"/>
    </source>
</evidence>
<evidence type="ECO:0000256" key="5">
    <source>
        <dbReference type="ARBA" id="ARBA00022679"/>
    </source>
</evidence>
<proteinExistence type="inferred from homology"/>
<reference evidence="14 15" key="1">
    <citation type="submission" date="2020-08" db="EMBL/GenBank/DDBJ databases">
        <title>Genomic Encyclopedia of Type Strains, Phase IV (KMG-IV): sequencing the most valuable type-strain genomes for metagenomic binning, comparative biology and taxonomic classification.</title>
        <authorList>
            <person name="Goeker M."/>
        </authorList>
    </citation>
    <scope>NUCLEOTIDE SEQUENCE [LARGE SCALE GENOMIC DNA]</scope>
    <source>
        <strain evidence="14 15">DSM 101806</strain>
    </source>
</reference>
<evidence type="ECO:0000256" key="7">
    <source>
        <dbReference type="ARBA" id="ARBA00022777"/>
    </source>
</evidence>
<dbReference type="GO" id="GO:0016301">
    <property type="term" value="F:kinase activity"/>
    <property type="evidence" value="ECO:0007669"/>
    <property type="project" value="UniProtKB-KW"/>
</dbReference>
<dbReference type="RefSeq" id="WP_183999783.1">
    <property type="nucleotide sequence ID" value="NZ_JACIEH010000003.1"/>
</dbReference>
<evidence type="ECO:0000256" key="2">
    <source>
        <dbReference type="ARBA" id="ARBA00005810"/>
    </source>
</evidence>
<dbReference type="GO" id="GO:0046654">
    <property type="term" value="P:tetrahydrofolate biosynthetic process"/>
    <property type="evidence" value="ECO:0007669"/>
    <property type="project" value="UniProtKB-UniPathway"/>
</dbReference>
<dbReference type="AlphaFoldDB" id="A0A7W6JVU7"/>
<dbReference type="NCBIfam" id="TIGR01498">
    <property type="entry name" value="folK"/>
    <property type="match status" value="1"/>
</dbReference>
<dbReference type="GO" id="GO:0046656">
    <property type="term" value="P:folic acid biosynthetic process"/>
    <property type="evidence" value="ECO:0007669"/>
    <property type="project" value="UniProtKB-KW"/>
</dbReference>
<feature type="domain" description="7,8-dihydro-6-hydroxymethylpterin-pyrophosphokinase" evidence="13">
    <location>
        <begin position="8"/>
        <end position="133"/>
    </location>
</feature>
<keyword evidence="6" id="KW-0547">Nucleotide-binding</keyword>
<name>A0A7W6JVU7_9SPHN</name>
<dbReference type="UniPathway" id="UPA00077">
    <property type="reaction ID" value="UER00155"/>
</dbReference>
<dbReference type="EMBL" id="JACIEH010000003">
    <property type="protein sequence ID" value="MBB4100498.1"/>
    <property type="molecule type" value="Genomic_DNA"/>
</dbReference>
<dbReference type="Proteomes" id="UP000557392">
    <property type="component" value="Unassembled WGS sequence"/>
</dbReference>
<evidence type="ECO:0000313" key="15">
    <source>
        <dbReference type="Proteomes" id="UP000557392"/>
    </source>
</evidence>
<keyword evidence="7 14" id="KW-0418">Kinase</keyword>
<sequence length="166" mass="18080">MPRTSYAIAIGSNRRGRHGSPAREVGAAIAALGGVIAVSPILHTPPLGPSKRRFANAVALIESDEAPPVLLRRLKSIERAFGRRRGQNWAARVIDLDIVLWSGGSWSDSMLTVPHRLFRTRDFVLAPLVQVAPGWRDPVSGLSIRQLRSRLTRRMPASRGRAGVGP</sequence>
<evidence type="ECO:0000256" key="6">
    <source>
        <dbReference type="ARBA" id="ARBA00022741"/>
    </source>
</evidence>
<dbReference type="GO" id="GO:0005524">
    <property type="term" value="F:ATP binding"/>
    <property type="evidence" value="ECO:0007669"/>
    <property type="project" value="UniProtKB-KW"/>
</dbReference>
<protein>
    <recommendedName>
        <fullName evidence="4">2-amino-4-hydroxy-6-hydroxymethyldihydropteridine pyrophosphokinase</fullName>
        <ecNumber evidence="3">2.7.6.3</ecNumber>
    </recommendedName>
    <alternativeName>
        <fullName evidence="11">6-hydroxymethyl-7,8-dihydropterin pyrophosphokinase</fullName>
    </alternativeName>
    <alternativeName>
        <fullName evidence="12">7,8-dihydro-6-hydroxymethylpterin-pyrophosphokinase</fullName>
    </alternativeName>
</protein>
<dbReference type="InterPro" id="IPR000550">
    <property type="entry name" value="Hppk"/>
</dbReference>
<keyword evidence="5 14" id="KW-0808">Transferase</keyword>
<comment type="similarity">
    <text evidence="2">Belongs to the HPPK family.</text>
</comment>
<dbReference type="PANTHER" id="PTHR43071:SF1">
    <property type="entry name" value="2-AMINO-4-HYDROXY-6-HYDROXYMETHYLDIHYDROPTERIDINE PYROPHOSPHOKINASE"/>
    <property type="match status" value="1"/>
</dbReference>
<evidence type="ECO:0000256" key="9">
    <source>
        <dbReference type="ARBA" id="ARBA00022909"/>
    </source>
</evidence>
<keyword evidence="9" id="KW-0289">Folate biosynthesis</keyword>
<comment type="pathway">
    <text evidence="1">Cofactor biosynthesis; tetrahydrofolate biosynthesis; 2-amino-4-hydroxy-6-hydroxymethyl-7,8-dihydropteridine diphosphate from 7,8-dihydroneopterin triphosphate: step 4/4.</text>
</comment>
<comment type="caution">
    <text evidence="14">The sequence shown here is derived from an EMBL/GenBank/DDBJ whole genome shotgun (WGS) entry which is preliminary data.</text>
</comment>
<dbReference type="Pfam" id="PF01288">
    <property type="entry name" value="HPPK"/>
    <property type="match status" value="1"/>
</dbReference>
<dbReference type="Gene3D" id="3.30.70.560">
    <property type="entry name" value="7,8-Dihydro-6-hydroxymethylpterin-pyrophosphokinase HPPK"/>
    <property type="match status" value="1"/>
</dbReference>
<dbReference type="EC" id="2.7.6.3" evidence="3"/>
<dbReference type="GO" id="GO:0003848">
    <property type="term" value="F:2-amino-4-hydroxy-6-hydroxymethyldihydropteridine diphosphokinase activity"/>
    <property type="evidence" value="ECO:0007669"/>
    <property type="project" value="UniProtKB-EC"/>
</dbReference>